<protein>
    <submittedName>
        <fullName evidence="3">Uncharacterized protein</fullName>
    </submittedName>
</protein>
<proteinExistence type="predicted"/>
<evidence type="ECO:0000256" key="1">
    <source>
        <dbReference type="SAM" id="MobiDB-lite"/>
    </source>
</evidence>
<dbReference type="RefSeq" id="WP_189093538.1">
    <property type="nucleotide sequence ID" value="NZ_BMQL01000074.1"/>
</dbReference>
<reference evidence="3" key="2">
    <citation type="submission" date="2020-09" db="EMBL/GenBank/DDBJ databases">
        <authorList>
            <person name="Sun Q."/>
            <person name="Ohkuma M."/>
        </authorList>
    </citation>
    <scope>NUCLEOTIDE SEQUENCE</scope>
    <source>
        <strain evidence="3">JCM 31311</strain>
    </source>
</reference>
<organism evidence="3 4">
    <name type="scientific">Deinococcus ruber</name>
    <dbReference type="NCBI Taxonomy" id="1848197"/>
    <lineage>
        <taxon>Bacteria</taxon>
        <taxon>Thermotogati</taxon>
        <taxon>Deinococcota</taxon>
        <taxon>Deinococci</taxon>
        <taxon>Deinococcales</taxon>
        <taxon>Deinococcaceae</taxon>
        <taxon>Deinococcus</taxon>
    </lineage>
</organism>
<feature type="chain" id="PRO_5037333452" evidence="2">
    <location>
        <begin position="35"/>
        <end position="1419"/>
    </location>
</feature>
<feature type="compositionally biased region" description="Pro residues" evidence="1">
    <location>
        <begin position="33"/>
        <end position="50"/>
    </location>
</feature>
<evidence type="ECO:0000313" key="3">
    <source>
        <dbReference type="EMBL" id="GGR36686.1"/>
    </source>
</evidence>
<evidence type="ECO:0000256" key="2">
    <source>
        <dbReference type="SAM" id="SignalP"/>
    </source>
</evidence>
<feature type="region of interest" description="Disordered" evidence="1">
    <location>
        <begin position="32"/>
        <end position="52"/>
    </location>
</feature>
<keyword evidence="4" id="KW-1185">Reference proteome</keyword>
<dbReference type="PROSITE" id="PS51257">
    <property type="entry name" value="PROKAR_LIPOPROTEIN"/>
    <property type="match status" value="1"/>
</dbReference>
<sequence>MITRSRFPAGPASALLLCALLLSACGGPAPSASAPPPSAPVVQTPTPPSAQPNVLTPLGLLRVTFTHIGADDASATSITLSPLTSQALSDTAAGLQLLPVSSGSFVVGTRGAGGMRYLYATFKVRNATSAGAAYSTARTNPTLVAVSTPSSVNGTALSSLLKYDGSAVNPALAPQILPTHAMTFDRATDMPRVLSGGEDLQLYAEGETAALGLPSGVTRVLPYGFVIRNPSTPGSRTLPANPGVAQYDGVVTVAMKVPLQASAADDPFNVSLTLEAVDDSVTRVSESMEEQGAGSGAAARAALLGPSTQVATLCGTTLSGPNEVFLGSVTTAGAAGLDRQAHLGGNLALQTLGAGPYAVVGNTTRSVPAASGVLSNYAAYPATPGGALPTLSAASALGSTAGSSSTVNSDGSFTFTPKVGDGTGSTETLGYRVSDNTGCTSPALSANVPVSGRVWYVDNTVASGDGRSGTPFQGLSSVSGVSSAGDTVYVAHGSGATNSAGFTLKASQRLIGGGVPLTLSGATLRPTDPAGAPTLSGAGLTLAQDNELAGLNVNAAGGAGIAGTSFGTLTTSAVSVTAAGGPALDLTGGTVNGTLDSASSTNSTSTGLKLTNTAGTLTLSAGSISGAAGAAFSVNGGSVNVVENGTITQANNAALVDVSGTHTGTLTFGNTLSATNGTGLQFSDADGTYNFNAAGSAVTLNGSDAGVDILNGSGGTFAFGKTATPGSFVITSPSGPAMNIAASSPTVTYNGNITQGNNAALLNVTDQASGTVTFAGGTLSATNGSGVTLSNVDGNVNLNGTTTLNGGNASLNVLNGSSGTINLAATSSITNPSGTAVNVTGSNPNLTYGGSISKTNGTTGISVSGNTGGTINFSGSNQTLTATSTNVPVNLTNNTGTTINFSGGGLALTSATGNALNVSGGGTVTVTGSGNTATSVGGAAISVANTNIGAAGLTFQRVNANGGANGILLNTTGGAGGLSVTGTGSAGSGGTIQNTTGADGAAAGNGVYLNSTANTSLKFMTLSNHSNNALYGAGVRGLTLDQISTTGNNGTSNSGTFEESSVHLVDLGGTVKVTNSTLNGGAYDGFLARNTAGTNPTLNLTFSNNTISQMQGSTSDVRNTAFQVIASDGTANVTALSNLLTYWWGNAMQVAIQSNATGTAKLQSNKALQTSGALAGAGGIEVNGGNLTFDISNNTIAYTNGTALSVDKNPGNTYLNGTISGNQIGYAAASSGPGGTPPQGGSWPSNINSGSAAGTGIYVAHSGPNTTTVKISNNTLRQINGTQAMWTLIGDDTGGNGSGAMNATITGNNIAEEGSNAGTRSGIVVQSGRVTNDTDTFCADLSSNSITNFSTRIRPNQRFNTKMFLPGYTGASNGTAAVATYLTGRNPGTVTAAASSTAGGGGYFNTPGGAACPQPTTLP</sequence>
<dbReference type="InterPro" id="IPR006626">
    <property type="entry name" value="PbH1"/>
</dbReference>
<accession>A0A918KWB0</accession>
<dbReference type="Proteomes" id="UP000603865">
    <property type="component" value="Unassembled WGS sequence"/>
</dbReference>
<feature type="signal peptide" evidence="2">
    <location>
        <begin position="1"/>
        <end position="34"/>
    </location>
</feature>
<dbReference type="SMART" id="SM00710">
    <property type="entry name" value="PbH1"/>
    <property type="match status" value="10"/>
</dbReference>
<dbReference type="EMBL" id="BMQL01000074">
    <property type="protein sequence ID" value="GGR36686.1"/>
    <property type="molecule type" value="Genomic_DNA"/>
</dbReference>
<reference evidence="3" key="1">
    <citation type="journal article" date="2014" name="Int. J. Syst. Evol. Microbiol.">
        <title>Complete genome sequence of Corynebacterium casei LMG S-19264T (=DSM 44701T), isolated from a smear-ripened cheese.</title>
        <authorList>
            <consortium name="US DOE Joint Genome Institute (JGI-PGF)"/>
            <person name="Walter F."/>
            <person name="Albersmeier A."/>
            <person name="Kalinowski J."/>
            <person name="Ruckert C."/>
        </authorList>
    </citation>
    <scope>NUCLEOTIDE SEQUENCE</scope>
    <source>
        <strain evidence="3">JCM 31311</strain>
    </source>
</reference>
<comment type="caution">
    <text evidence="3">The sequence shown here is derived from an EMBL/GenBank/DDBJ whole genome shotgun (WGS) entry which is preliminary data.</text>
</comment>
<keyword evidence="2" id="KW-0732">Signal</keyword>
<gene>
    <name evidence="3" type="ORF">GCM10008957_52930</name>
</gene>
<name>A0A918KWB0_9DEIO</name>
<evidence type="ECO:0000313" key="4">
    <source>
        <dbReference type="Proteomes" id="UP000603865"/>
    </source>
</evidence>